<dbReference type="AlphaFoldDB" id="A0A8J6AZL3"/>
<evidence type="ECO:0000313" key="1">
    <source>
        <dbReference type="EMBL" id="KAG9395250.1"/>
    </source>
</evidence>
<dbReference type="Proteomes" id="UP000717585">
    <property type="component" value="Unassembled WGS sequence"/>
</dbReference>
<gene>
    <name evidence="1" type="ORF">J8273_0471</name>
</gene>
<evidence type="ECO:0008006" key="3">
    <source>
        <dbReference type="Google" id="ProtNLM"/>
    </source>
</evidence>
<comment type="caution">
    <text evidence="1">The sequence shown here is derived from an EMBL/GenBank/DDBJ whole genome shotgun (WGS) entry which is preliminary data.</text>
</comment>
<dbReference type="EMBL" id="JAHDYR010000012">
    <property type="protein sequence ID" value="KAG9395250.1"/>
    <property type="molecule type" value="Genomic_DNA"/>
</dbReference>
<evidence type="ECO:0000313" key="2">
    <source>
        <dbReference type="Proteomes" id="UP000717585"/>
    </source>
</evidence>
<proteinExistence type="predicted"/>
<organism evidence="1 2">
    <name type="scientific">Carpediemonas membranifera</name>
    <dbReference type="NCBI Taxonomy" id="201153"/>
    <lineage>
        <taxon>Eukaryota</taxon>
        <taxon>Metamonada</taxon>
        <taxon>Carpediemonas-like organisms</taxon>
        <taxon>Carpediemonas</taxon>
    </lineage>
</organism>
<name>A0A8J6AZL3_9EUKA</name>
<protein>
    <recommendedName>
        <fullName evidence="3">Reverse transcriptase domain-containing protein</fullName>
    </recommendedName>
</protein>
<reference evidence="1" key="1">
    <citation type="submission" date="2021-05" db="EMBL/GenBank/DDBJ databases">
        <title>A free-living protist that lacks canonical eukaryotic 1 DNA replication and segregation systems.</title>
        <authorList>
            <person name="Salas-Leiva D.E."/>
            <person name="Tromer E.C."/>
            <person name="Curtis B.A."/>
            <person name="Jerlstrom-Hultqvist J."/>
            <person name="Kolisko M."/>
            <person name="Yi Z."/>
            <person name="Salas-Leiva J.S."/>
            <person name="Gallot-Lavallee L."/>
            <person name="Kops G.J.P.L."/>
            <person name="Archibald J.M."/>
            <person name="Simpson A.G.B."/>
            <person name="Roger A.J."/>
        </authorList>
    </citation>
    <scope>NUCLEOTIDE SEQUENCE</scope>
    <source>
        <strain evidence="1">BICM</strain>
    </source>
</reference>
<keyword evidence="2" id="KW-1185">Reference proteome</keyword>
<sequence>MFVDETSISAKKEKDAESLTTAVVDAIMAHKLRISPAKNVVKSTNPNAEVQIQGEITHAAESGRYLGLWIASGPRPLSACIAKKREQSTKYIALARRAGWTKGSTPAAVSKSILRTFL</sequence>
<accession>A0A8J6AZL3</accession>